<gene>
    <name evidence="2" type="ORF">HDF16_004948</name>
</gene>
<sequence>MDQMVGTPVHLRQILRNIVREPVKTLVPPWSWKAAAFAAALRGAAFFLTNLQAGRGEATKALVVEAVFAFVTGGLIGAISQQLRNAEPLWATAAVVWIGLPGVMLLAQSGVHRLAHTPHLSGRLVLSFFVSAVSAAFSWYAMRHGAMLGGSEETTILHDMEVLPKILLNFLIAGPKTVASAFRPKRQG</sequence>
<reference evidence="2 3" key="1">
    <citation type="submission" date="2020-08" db="EMBL/GenBank/DDBJ databases">
        <title>Genomic Encyclopedia of Type Strains, Phase IV (KMG-V): Genome sequencing to study the core and pangenomes of soil and plant-associated prokaryotes.</title>
        <authorList>
            <person name="Whitman W."/>
        </authorList>
    </citation>
    <scope>NUCLEOTIDE SEQUENCE [LARGE SCALE GENOMIC DNA]</scope>
    <source>
        <strain evidence="2 3">M8UP14</strain>
    </source>
</reference>
<keyword evidence="1" id="KW-0472">Membrane</keyword>
<dbReference type="Proteomes" id="UP000540989">
    <property type="component" value="Unassembled WGS sequence"/>
</dbReference>
<feature type="transmembrane region" description="Helical" evidence="1">
    <location>
        <begin position="61"/>
        <end position="83"/>
    </location>
</feature>
<keyword evidence="1" id="KW-1133">Transmembrane helix</keyword>
<feature type="transmembrane region" description="Helical" evidence="1">
    <location>
        <begin position="120"/>
        <end position="142"/>
    </location>
</feature>
<dbReference type="AlphaFoldDB" id="A0A7W8E618"/>
<proteinExistence type="predicted"/>
<dbReference type="RefSeq" id="WP_246409873.1">
    <property type="nucleotide sequence ID" value="NZ_JACHIP010000010.1"/>
</dbReference>
<organism evidence="2 3">
    <name type="scientific">Granulicella aggregans</name>
    <dbReference type="NCBI Taxonomy" id="474949"/>
    <lineage>
        <taxon>Bacteria</taxon>
        <taxon>Pseudomonadati</taxon>
        <taxon>Acidobacteriota</taxon>
        <taxon>Terriglobia</taxon>
        <taxon>Terriglobales</taxon>
        <taxon>Acidobacteriaceae</taxon>
        <taxon>Granulicella</taxon>
    </lineage>
</organism>
<dbReference type="EMBL" id="JACHIP010000010">
    <property type="protein sequence ID" value="MBB5060212.1"/>
    <property type="molecule type" value="Genomic_DNA"/>
</dbReference>
<feature type="transmembrane region" description="Helical" evidence="1">
    <location>
        <begin position="89"/>
        <end position="108"/>
    </location>
</feature>
<evidence type="ECO:0000313" key="2">
    <source>
        <dbReference type="EMBL" id="MBB5060212.1"/>
    </source>
</evidence>
<keyword evidence="3" id="KW-1185">Reference proteome</keyword>
<evidence type="ECO:0000256" key="1">
    <source>
        <dbReference type="SAM" id="Phobius"/>
    </source>
</evidence>
<keyword evidence="1" id="KW-0812">Transmembrane</keyword>
<protein>
    <submittedName>
        <fullName evidence="2">Uncharacterized protein</fullName>
    </submittedName>
</protein>
<accession>A0A7W8E618</accession>
<evidence type="ECO:0000313" key="3">
    <source>
        <dbReference type="Proteomes" id="UP000540989"/>
    </source>
</evidence>
<comment type="caution">
    <text evidence="2">The sequence shown here is derived from an EMBL/GenBank/DDBJ whole genome shotgun (WGS) entry which is preliminary data.</text>
</comment>
<name>A0A7W8E618_9BACT</name>